<keyword evidence="3" id="KW-1185">Reference proteome</keyword>
<evidence type="ECO:0000313" key="2">
    <source>
        <dbReference type="EMBL" id="KOO27662.1"/>
    </source>
</evidence>
<evidence type="ECO:0000256" key="1">
    <source>
        <dbReference type="SAM" id="MobiDB-lite"/>
    </source>
</evidence>
<comment type="caution">
    <text evidence="2">The sequence shown here is derived from an EMBL/GenBank/DDBJ whole genome shotgun (WGS) entry which is preliminary data.</text>
</comment>
<feature type="region of interest" description="Disordered" evidence="1">
    <location>
        <begin position="59"/>
        <end position="90"/>
    </location>
</feature>
<protein>
    <submittedName>
        <fullName evidence="2">Uncharacterized protein</fullName>
    </submittedName>
</protein>
<evidence type="ECO:0000313" key="3">
    <source>
        <dbReference type="Proteomes" id="UP000037460"/>
    </source>
</evidence>
<feature type="compositionally biased region" description="Pro residues" evidence="1">
    <location>
        <begin position="81"/>
        <end position="90"/>
    </location>
</feature>
<dbReference type="EMBL" id="JWZX01002689">
    <property type="protein sequence ID" value="KOO27662.1"/>
    <property type="molecule type" value="Genomic_DNA"/>
</dbReference>
<accession>A0A0M0JMX1</accession>
<organism evidence="2 3">
    <name type="scientific">Chrysochromulina tobinii</name>
    <dbReference type="NCBI Taxonomy" id="1460289"/>
    <lineage>
        <taxon>Eukaryota</taxon>
        <taxon>Haptista</taxon>
        <taxon>Haptophyta</taxon>
        <taxon>Prymnesiophyceae</taxon>
        <taxon>Prymnesiales</taxon>
        <taxon>Chrysochromulinaceae</taxon>
        <taxon>Chrysochromulina</taxon>
    </lineage>
</organism>
<gene>
    <name evidence="2" type="ORF">Ctob_001333</name>
</gene>
<proteinExistence type="predicted"/>
<name>A0A0M0JMX1_9EUKA</name>
<sequence>MADTVSSIQKVRDYITKYGIEEKLSEAVNQAIKQESTDPFRVISMYLAQFAEVADGEVADAAPAAGAPQPEADAPPTESDAPPPEETPVS</sequence>
<feature type="compositionally biased region" description="Low complexity" evidence="1">
    <location>
        <begin position="59"/>
        <end position="76"/>
    </location>
</feature>
<dbReference type="AlphaFoldDB" id="A0A0M0JMX1"/>
<dbReference type="CDD" id="cd22962">
    <property type="entry name" value="DD_AtENO3-like"/>
    <property type="match status" value="1"/>
</dbReference>
<dbReference type="Proteomes" id="UP000037460">
    <property type="component" value="Unassembled WGS sequence"/>
</dbReference>
<reference evidence="3" key="1">
    <citation type="journal article" date="2015" name="PLoS Genet.">
        <title>Genome Sequence and Transcriptome Analyses of Chrysochromulina tobin: Metabolic Tools for Enhanced Algal Fitness in the Prominent Order Prymnesiales (Haptophyceae).</title>
        <authorList>
            <person name="Hovde B.T."/>
            <person name="Deodato C.R."/>
            <person name="Hunsperger H.M."/>
            <person name="Ryken S.A."/>
            <person name="Yost W."/>
            <person name="Jha R.K."/>
            <person name="Patterson J."/>
            <person name="Monnat R.J. Jr."/>
            <person name="Barlow S.B."/>
            <person name="Starkenburg S.R."/>
            <person name="Cattolico R.A."/>
        </authorList>
    </citation>
    <scope>NUCLEOTIDE SEQUENCE</scope>
    <source>
        <strain evidence="3">CCMP291</strain>
    </source>
</reference>